<name>J0D2T2_AURST</name>
<dbReference type="Proteomes" id="UP000006514">
    <property type="component" value="Unassembled WGS sequence"/>
</dbReference>
<evidence type="ECO:0000313" key="2">
    <source>
        <dbReference type="Proteomes" id="UP000006514"/>
    </source>
</evidence>
<organism evidence="1 2">
    <name type="scientific">Auricularia subglabra (strain TFB-10046 / SS5)</name>
    <name type="common">White-rot fungus</name>
    <name type="synonym">Auricularia delicata (strain TFB10046)</name>
    <dbReference type="NCBI Taxonomy" id="717982"/>
    <lineage>
        <taxon>Eukaryota</taxon>
        <taxon>Fungi</taxon>
        <taxon>Dikarya</taxon>
        <taxon>Basidiomycota</taxon>
        <taxon>Agaricomycotina</taxon>
        <taxon>Agaricomycetes</taxon>
        <taxon>Auriculariales</taxon>
        <taxon>Auriculariaceae</taxon>
        <taxon>Auricularia</taxon>
    </lineage>
</organism>
<accession>J0D2T2</accession>
<dbReference type="InParanoid" id="J0D2T2"/>
<proteinExistence type="predicted"/>
<dbReference type="AlphaFoldDB" id="J0D2T2"/>
<sequence>MAHNELMDAFSDARPTEVASSGFTSPSVVDSNSEEEIIIKMTGPWSREAFARKIVEEACLFGDSYALATIMGDFPMVEFDDARLWLAYIKTVKSRGGAADNAVMDSFRSVPWTQLLPNGAPGTTFVRTCATALEPLSEKRGPQTVPPTPGTLLQLCSRMGRPGAHVHAIAKLTAVTVWLLGTTYLHESCAVYKQWTGNHKTRGIRIATYLMLVKHVCPHPPLSGMITRGRAHCLRAAEKLAGEAIMNVPQEEFGWVAAALLMNQDEDSEQLNQEVKRLWGIAVNVFYELHKEIEESTSAEDKKVDLCYVLAKWERMYNDFYHDALEMLGG</sequence>
<dbReference type="KEGG" id="adl:AURDEDRAFT_131924"/>
<reference evidence="2" key="1">
    <citation type="journal article" date="2012" name="Science">
        <title>The Paleozoic origin of enzymatic lignin decomposition reconstructed from 31 fungal genomes.</title>
        <authorList>
            <person name="Floudas D."/>
            <person name="Binder M."/>
            <person name="Riley R."/>
            <person name="Barry K."/>
            <person name="Blanchette R.A."/>
            <person name="Henrissat B."/>
            <person name="Martinez A.T."/>
            <person name="Otillar R."/>
            <person name="Spatafora J.W."/>
            <person name="Yadav J.S."/>
            <person name="Aerts A."/>
            <person name="Benoit I."/>
            <person name="Boyd A."/>
            <person name="Carlson A."/>
            <person name="Copeland A."/>
            <person name="Coutinho P.M."/>
            <person name="de Vries R.P."/>
            <person name="Ferreira P."/>
            <person name="Findley K."/>
            <person name="Foster B."/>
            <person name="Gaskell J."/>
            <person name="Glotzer D."/>
            <person name="Gorecki P."/>
            <person name="Heitman J."/>
            <person name="Hesse C."/>
            <person name="Hori C."/>
            <person name="Igarashi K."/>
            <person name="Jurgens J.A."/>
            <person name="Kallen N."/>
            <person name="Kersten P."/>
            <person name="Kohler A."/>
            <person name="Kuees U."/>
            <person name="Kumar T.K.A."/>
            <person name="Kuo A."/>
            <person name="LaButti K."/>
            <person name="Larrondo L.F."/>
            <person name="Lindquist E."/>
            <person name="Ling A."/>
            <person name="Lombard V."/>
            <person name="Lucas S."/>
            <person name="Lundell T."/>
            <person name="Martin R."/>
            <person name="McLaughlin D.J."/>
            <person name="Morgenstern I."/>
            <person name="Morin E."/>
            <person name="Murat C."/>
            <person name="Nagy L.G."/>
            <person name="Nolan M."/>
            <person name="Ohm R.A."/>
            <person name="Patyshakuliyeva A."/>
            <person name="Rokas A."/>
            <person name="Ruiz-Duenas F.J."/>
            <person name="Sabat G."/>
            <person name="Salamov A."/>
            <person name="Samejima M."/>
            <person name="Schmutz J."/>
            <person name="Slot J.C."/>
            <person name="St John F."/>
            <person name="Stenlid J."/>
            <person name="Sun H."/>
            <person name="Sun S."/>
            <person name="Syed K."/>
            <person name="Tsang A."/>
            <person name="Wiebenga A."/>
            <person name="Young D."/>
            <person name="Pisabarro A."/>
            <person name="Eastwood D.C."/>
            <person name="Martin F."/>
            <person name="Cullen D."/>
            <person name="Grigoriev I.V."/>
            <person name="Hibbett D.S."/>
        </authorList>
    </citation>
    <scope>NUCLEOTIDE SEQUENCE [LARGE SCALE GENOMIC DNA]</scope>
    <source>
        <strain evidence="2">TFB10046</strain>
    </source>
</reference>
<gene>
    <name evidence="1" type="ORF">AURDEDRAFT_131924</name>
</gene>
<dbReference type="EMBL" id="JH688541">
    <property type="protein sequence ID" value="EJD32942.1"/>
    <property type="molecule type" value="Genomic_DNA"/>
</dbReference>
<keyword evidence="2" id="KW-1185">Reference proteome</keyword>
<protein>
    <submittedName>
        <fullName evidence="1">Uncharacterized protein</fullName>
    </submittedName>
</protein>
<evidence type="ECO:0000313" key="1">
    <source>
        <dbReference type="EMBL" id="EJD32942.1"/>
    </source>
</evidence>